<protein>
    <recommendedName>
        <fullName evidence="4">DUF2933 domain-containing protein</fullName>
    </recommendedName>
</protein>
<dbReference type="HOGENOM" id="CLU_171581_1_0_6"/>
<evidence type="ECO:0000256" key="1">
    <source>
        <dbReference type="SAM" id="Phobius"/>
    </source>
</evidence>
<reference evidence="2 3" key="1">
    <citation type="journal article" date="2008" name="Proc. Natl. Acad. Sci. U.S.A.">
        <title>Nitrogen fixation island and rhizosphere competence traits in the genome of root-associated Pseudomonas stutzeri A1501.</title>
        <authorList>
            <person name="Yan Y."/>
            <person name="Yang J."/>
            <person name="Dou Y."/>
            <person name="Chen M."/>
            <person name="Ping S."/>
            <person name="Peng J."/>
            <person name="Lu W."/>
            <person name="Zhang W."/>
            <person name="Yao Z."/>
            <person name="Li H."/>
            <person name="Liu W."/>
            <person name="He S."/>
            <person name="Geng L."/>
            <person name="Zhang X."/>
            <person name="Yang F."/>
            <person name="Yu H."/>
            <person name="Zhan Y."/>
            <person name="Li D."/>
            <person name="Lin Z."/>
            <person name="Wang Y."/>
            <person name="Elmerich C."/>
            <person name="Lin M."/>
            <person name="Jin Q."/>
        </authorList>
    </citation>
    <scope>NUCLEOTIDE SEQUENCE [LARGE SCALE GENOMIC DNA]</scope>
    <source>
        <strain evidence="2 3">A1501</strain>
    </source>
</reference>
<dbReference type="EMBL" id="CP000304">
    <property type="protein sequence ID" value="ABP81016.1"/>
    <property type="molecule type" value="Genomic_DNA"/>
</dbReference>
<dbReference type="AlphaFoldDB" id="A4VPW5"/>
<dbReference type="KEGG" id="psa:PST_3388"/>
<keyword evidence="1" id="KW-0472">Membrane</keyword>
<feature type="transmembrane region" description="Helical" evidence="1">
    <location>
        <begin position="20"/>
        <end position="36"/>
    </location>
</feature>
<gene>
    <name evidence="2" type="ordered locus">PST_3388</name>
</gene>
<proteinExistence type="predicted"/>
<accession>A4VPW5</accession>
<evidence type="ECO:0008006" key="4">
    <source>
        <dbReference type="Google" id="ProtNLM"/>
    </source>
</evidence>
<dbReference type="InterPro" id="IPR021682">
    <property type="entry name" value="DUF2933"/>
</dbReference>
<feature type="transmembrane region" description="Helical" evidence="1">
    <location>
        <begin position="42"/>
        <end position="60"/>
    </location>
</feature>
<evidence type="ECO:0000313" key="3">
    <source>
        <dbReference type="Proteomes" id="UP000000233"/>
    </source>
</evidence>
<sequence length="80" mass="9381">MYHRHLHRNNEISFWKTRPGVALLMLAIIGFFYLAREHYGHLLQGLPYIILLLCPLLHLFGHNHGGHSNPTRVSKDKDRK</sequence>
<dbReference type="Proteomes" id="UP000000233">
    <property type="component" value="Chromosome"/>
</dbReference>
<name>A4VPW5_STUS1</name>
<keyword evidence="1" id="KW-1133">Transmembrane helix</keyword>
<dbReference type="eggNOG" id="ENOG50331C3">
    <property type="taxonomic scope" value="Bacteria"/>
</dbReference>
<dbReference type="Pfam" id="PF11666">
    <property type="entry name" value="DUF2933"/>
    <property type="match status" value="1"/>
</dbReference>
<organism evidence="2 3">
    <name type="scientific">Stutzerimonas stutzeri (strain A1501)</name>
    <name type="common">Pseudomonas stutzeri</name>
    <dbReference type="NCBI Taxonomy" id="379731"/>
    <lineage>
        <taxon>Bacteria</taxon>
        <taxon>Pseudomonadati</taxon>
        <taxon>Pseudomonadota</taxon>
        <taxon>Gammaproteobacteria</taxon>
        <taxon>Pseudomonadales</taxon>
        <taxon>Pseudomonadaceae</taxon>
        <taxon>Stutzerimonas</taxon>
    </lineage>
</organism>
<keyword evidence="3" id="KW-1185">Reference proteome</keyword>
<keyword evidence="1" id="KW-0812">Transmembrane</keyword>
<evidence type="ECO:0000313" key="2">
    <source>
        <dbReference type="EMBL" id="ABP81016.1"/>
    </source>
</evidence>